<dbReference type="EMBL" id="CAJMWT010002275">
    <property type="protein sequence ID" value="CAE6438255.1"/>
    <property type="molecule type" value="Genomic_DNA"/>
</dbReference>
<dbReference type="AlphaFoldDB" id="A0A8H2Y1Q6"/>
<accession>A0A8H2Y1Q6</accession>
<protein>
    <submittedName>
        <fullName evidence="2">Uncharacterized protein</fullName>
    </submittedName>
</protein>
<gene>
    <name evidence="2" type="ORF">RDB_LOCUS72314</name>
</gene>
<evidence type="ECO:0000256" key="1">
    <source>
        <dbReference type="SAM" id="MobiDB-lite"/>
    </source>
</evidence>
<feature type="non-terminal residue" evidence="2">
    <location>
        <position position="1"/>
    </location>
</feature>
<evidence type="ECO:0000313" key="2">
    <source>
        <dbReference type="EMBL" id="CAE6438255.1"/>
    </source>
</evidence>
<feature type="region of interest" description="Disordered" evidence="1">
    <location>
        <begin position="9"/>
        <end position="29"/>
    </location>
</feature>
<reference evidence="2" key="1">
    <citation type="submission" date="2021-01" db="EMBL/GenBank/DDBJ databases">
        <authorList>
            <person name="Kaushik A."/>
        </authorList>
    </citation>
    <scope>NUCLEOTIDE SEQUENCE</scope>
    <source>
        <strain evidence="2">AG2-2IIIB</strain>
    </source>
</reference>
<feature type="region of interest" description="Disordered" evidence="1">
    <location>
        <begin position="100"/>
        <end position="121"/>
    </location>
</feature>
<dbReference type="Proteomes" id="UP000663843">
    <property type="component" value="Unassembled WGS sequence"/>
</dbReference>
<proteinExistence type="predicted"/>
<name>A0A8H2Y1Q6_9AGAM</name>
<organism evidence="2 3">
    <name type="scientific">Rhizoctonia solani</name>
    <dbReference type="NCBI Taxonomy" id="456999"/>
    <lineage>
        <taxon>Eukaryota</taxon>
        <taxon>Fungi</taxon>
        <taxon>Dikarya</taxon>
        <taxon>Basidiomycota</taxon>
        <taxon>Agaricomycotina</taxon>
        <taxon>Agaricomycetes</taxon>
        <taxon>Cantharellales</taxon>
        <taxon>Ceratobasidiaceae</taxon>
        <taxon>Rhizoctonia</taxon>
    </lineage>
</organism>
<dbReference type="OrthoDB" id="5334845at2759"/>
<evidence type="ECO:0000313" key="3">
    <source>
        <dbReference type="Proteomes" id="UP000663843"/>
    </source>
</evidence>
<sequence>MPLYMLIRPSKKRGGTGTKGLNDHMHKHRKRTYPCYPVEAPQEFDEEGKELGPDAQVWKTYVREADVVDEELVDGWNKSMDVMLGGIILRHFDSLRDRKLQESQARPGGHIVSDATDHLAD</sequence>
<comment type="caution">
    <text evidence="2">The sequence shown here is derived from an EMBL/GenBank/DDBJ whole genome shotgun (WGS) entry which is preliminary data.</text>
</comment>